<accession>A0A0N1IJY8</accession>
<evidence type="ECO:0000313" key="1">
    <source>
        <dbReference type="EMBL" id="KPI85642.1"/>
    </source>
</evidence>
<dbReference type="VEuPathDB" id="TriTrypDB:Lsey_0174_0030"/>
<dbReference type="OrthoDB" id="273237at2759"/>
<comment type="caution">
    <text evidence="1">The sequence shown here is derived from an EMBL/GenBank/DDBJ whole genome shotgun (WGS) entry which is preliminary data.</text>
</comment>
<name>A0A0N1IJY8_LEPSE</name>
<gene>
    <name evidence="1" type="ORF">ABL78_5292</name>
</gene>
<dbReference type="AlphaFoldDB" id="A0A0N1IJY8"/>
<dbReference type="EMBL" id="LJSK01000174">
    <property type="protein sequence ID" value="KPI85642.1"/>
    <property type="molecule type" value="Genomic_DNA"/>
</dbReference>
<dbReference type="OMA" id="YIHETAK"/>
<evidence type="ECO:0000313" key="2">
    <source>
        <dbReference type="Proteomes" id="UP000038009"/>
    </source>
</evidence>
<keyword evidence="2" id="KW-1185">Reference proteome</keyword>
<reference evidence="1 2" key="1">
    <citation type="journal article" date="2015" name="PLoS Pathog.">
        <title>Leptomonas seymouri: Adaptations to the Dixenous Life Cycle Analyzed by Genome Sequencing, Transcriptome Profiling and Co-infection with Leishmania donovani.</title>
        <authorList>
            <person name="Kraeva N."/>
            <person name="Butenko A."/>
            <person name="Hlavacova J."/>
            <person name="Kostygov A."/>
            <person name="Myskova J."/>
            <person name="Grybchuk D."/>
            <person name="Lestinova T."/>
            <person name="Votypka J."/>
            <person name="Volf P."/>
            <person name="Opperdoes F."/>
            <person name="Flegontov P."/>
            <person name="Lukes J."/>
            <person name="Yurchenko V."/>
        </authorList>
    </citation>
    <scope>NUCLEOTIDE SEQUENCE [LARGE SCALE GENOMIC DNA]</scope>
    <source>
        <strain evidence="1 2">ATCC 30220</strain>
    </source>
</reference>
<organism evidence="1 2">
    <name type="scientific">Leptomonas seymouri</name>
    <dbReference type="NCBI Taxonomy" id="5684"/>
    <lineage>
        <taxon>Eukaryota</taxon>
        <taxon>Discoba</taxon>
        <taxon>Euglenozoa</taxon>
        <taxon>Kinetoplastea</taxon>
        <taxon>Metakinetoplastina</taxon>
        <taxon>Trypanosomatida</taxon>
        <taxon>Trypanosomatidae</taxon>
        <taxon>Leishmaniinae</taxon>
        <taxon>Leptomonas</taxon>
    </lineage>
</organism>
<proteinExistence type="predicted"/>
<sequence length="170" mass="18519">MEANPLPSPSAPALLLASGVIGCVSLFACAYLLATMLRLCRGANVFRHAAVALTLIPVSYVLCMILTVTYNSICEALHAFAKEHQADLPSLFVYAAAAARLLVSPVDLSTTMWMTCLLFVAYGIANVWHHLIDITRMLKVSRRRMIVREVAELRKEAEAAAKAGMKPCDQ</sequence>
<protein>
    <submittedName>
        <fullName evidence="1">Uncharacterized protein</fullName>
    </submittedName>
</protein>
<dbReference type="Proteomes" id="UP000038009">
    <property type="component" value="Unassembled WGS sequence"/>
</dbReference>